<comment type="subcellular location">
    <subcellularLocation>
        <location evidence="8">Nucleus</location>
    </subcellularLocation>
    <subcellularLocation>
        <location evidence="8">Chromosome</location>
        <location evidence="8">Telomere</location>
    </subcellularLocation>
</comment>
<evidence type="ECO:0000256" key="6">
    <source>
        <dbReference type="ARBA" id="ARBA00023163"/>
    </source>
</evidence>
<accession>A0A0L0HSG6</accession>
<evidence type="ECO:0000259" key="11">
    <source>
        <dbReference type="Pfam" id="PF11626"/>
    </source>
</evidence>
<feature type="region of interest" description="Disordered" evidence="9">
    <location>
        <begin position="363"/>
        <end position="656"/>
    </location>
</feature>
<reference evidence="13 14" key="1">
    <citation type="submission" date="2009-08" db="EMBL/GenBank/DDBJ databases">
        <title>The Genome Sequence of Spizellomyces punctatus strain DAOM BR117.</title>
        <authorList>
            <consortium name="The Broad Institute Genome Sequencing Platform"/>
            <person name="Russ C."/>
            <person name="Cuomo C."/>
            <person name="Shea T."/>
            <person name="Young S.K."/>
            <person name="Zeng Q."/>
            <person name="Koehrsen M."/>
            <person name="Haas B."/>
            <person name="Borodovsky M."/>
            <person name="Guigo R."/>
            <person name="Alvarado L."/>
            <person name="Berlin A."/>
            <person name="Bochicchio J."/>
            <person name="Borenstein D."/>
            <person name="Chapman S."/>
            <person name="Chen Z."/>
            <person name="Engels R."/>
            <person name="Freedman E."/>
            <person name="Gellesch M."/>
            <person name="Goldberg J."/>
            <person name="Griggs A."/>
            <person name="Gujja S."/>
            <person name="Heiman D."/>
            <person name="Hepburn T."/>
            <person name="Howarth C."/>
            <person name="Jen D."/>
            <person name="Larson L."/>
            <person name="Lewis B."/>
            <person name="Mehta T."/>
            <person name="Park D."/>
            <person name="Pearson M."/>
            <person name="Roberts A."/>
            <person name="Saif S."/>
            <person name="Shenoy N."/>
            <person name="Sisk P."/>
            <person name="Stolte C."/>
            <person name="Sykes S."/>
            <person name="Thomson T."/>
            <person name="Walk T."/>
            <person name="White J."/>
            <person name="Yandava C."/>
            <person name="Burger G."/>
            <person name="Gray M.W."/>
            <person name="Holland P.W.H."/>
            <person name="King N."/>
            <person name="Lang F.B.F."/>
            <person name="Roger A.J."/>
            <person name="Ruiz-Trillo I."/>
            <person name="Lander E."/>
            <person name="Nusbaum C."/>
        </authorList>
    </citation>
    <scope>NUCLEOTIDE SEQUENCE [LARGE SCALE GENOMIC DNA]</scope>
    <source>
        <strain evidence="13 14">DAOM BR117</strain>
    </source>
</reference>
<dbReference type="InterPro" id="IPR015010">
    <property type="entry name" value="TERF2IP_Myb"/>
</dbReference>
<dbReference type="VEuPathDB" id="FungiDB:SPPG_00034"/>
<keyword evidence="2 8" id="KW-0158">Chromosome</keyword>
<dbReference type="InterPro" id="IPR039595">
    <property type="entry name" value="TE2IP/Rap1"/>
</dbReference>
<protein>
    <recommendedName>
        <fullName evidence="8">DNA-binding protein RAP1</fullName>
    </recommendedName>
</protein>
<dbReference type="Pfam" id="PF11626">
    <property type="entry name" value="Rap1_C"/>
    <property type="match status" value="1"/>
</dbReference>
<dbReference type="CDD" id="cd11655">
    <property type="entry name" value="rap1_myb-like"/>
    <property type="match status" value="1"/>
</dbReference>
<feature type="compositionally biased region" description="Acidic residues" evidence="9">
    <location>
        <begin position="419"/>
        <end position="456"/>
    </location>
</feature>
<comment type="similarity">
    <text evidence="1 8">Belongs to the RAP1 family.</text>
</comment>
<proteinExistence type="inferred from homology"/>
<dbReference type="GeneID" id="27683788"/>
<dbReference type="PANTHER" id="PTHR16466:SF6">
    <property type="entry name" value="TELOMERIC REPEAT-BINDING FACTOR 2-INTERACTING PROTEIN 1"/>
    <property type="match status" value="1"/>
</dbReference>
<dbReference type="SUPFAM" id="SSF52113">
    <property type="entry name" value="BRCT domain"/>
    <property type="match status" value="1"/>
</dbReference>
<dbReference type="InterPro" id="IPR021661">
    <property type="entry name" value="Rap1_C"/>
</dbReference>
<keyword evidence="7 8" id="KW-0539">Nucleus</keyword>
<dbReference type="InParanoid" id="A0A0L0HSG6"/>
<evidence type="ECO:0000256" key="7">
    <source>
        <dbReference type="ARBA" id="ARBA00023242"/>
    </source>
</evidence>
<dbReference type="RefSeq" id="XP_016612340.1">
    <property type="nucleotide sequence ID" value="XM_016748370.1"/>
</dbReference>
<comment type="subunit">
    <text evidence="8">Homodimer.</text>
</comment>
<dbReference type="GO" id="GO:0031848">
    <property type="term" value="P:protection from non-homologous end joining at telomere"/>
    <property type="evidence" value="ECO:0007669"/>
    <property type="project" value="TreeGrafter"/>
</dbReference>
<feature type="domain" description="TRF2-interacting telomeric protein/Rap1 C-terminal" evidence="11">
    <location>
        <begin position="710"/>
        <end position="791"/>
    </location>
</feature>
<keyword evidence="4" id="KW-0805">Transcription regulation</keyword>
<evidence type="ECO:0000256" key="4">
    <source>
        <dbReference type="ARBA" id="ARBA00023015"/>
    </source>
</evidence>
<feature type="compositionally biased region" description="Polar residues" evidence="9">
    <location>
        <begin position="484"/>
        <end position="505"/>
    </location>
</feature>
<dbReference type="SUPFAM" id="SSF46689">
    <property type="entry name" value="Homeodomain-like"/>
    <property type="match status" value="1"/>
</dbReference>
<keyword evidence="3 8" id="KW-0779">Telomere</keyword>
<dbReference type="Proteomes" id="UP000053201">
    <property type="component" value="Unassembled WGS sequence"/>
</dbReference>
<feature type="compositionally biased region" description="Acidic residues" evidence="9">
    <location>
        <begin position="616"/>
        <end position="631"/>
    </location>
</feature>
<name>A0A0L0HSG6_SPIPD</name>
<feature type="compositionally biased region" description="Low complexity" evidence="9">
    <location>
        <begin position="513"/>
        <end position="527"/>
    </location>
</feature>
<feature type="domain" description="BRCT" evidence="12">
    <location>
        <begin position="21"/>
        <end position="94"/>
    </location>
</feature>
<evidence type="ECO:0000313" key="13">
    <source>
        <dbReference type="EMBL" id="KND04301.1"/>
    </source>
</evidence>
<dbReference type="InterPro" id="IPR036420">
    <property type="entry name" value="BRCT_dom_sf"/>
</dbReference>
<sequence>MLTQEVIVKEEPMGKRNKKLLFADDRGDPLKFYVTRGLHRERIRKLIEEHGGQVVDVAGSDCFMKLGEPGIRTATIDLYSSEYVEDSVQTGQLLGRSPYALSLNGLPPGNRTSREPFTQKDKLHLRNHIEGHIKAGKLFGNEIYKEFASLFPHHSWQSWRDHAVKHILPTLPAAKKIDKRAERIRNPGQSPVDAEQSTTTSRDSGRRSDHFSKYEREVLEELLRISREKDRELVYSALAEQFTAHSQASWKHYAEEEVIPNMEDEGALLETGTDAPPPSRLKGVRREFSERDKALIRKITRNRLGDAGIKGKNFWVEFGLMHSQHSADSWRGHATKVIMPVLMAAQKILQNVRKKSTAEAVNENDANAGILPGAPQSKQLEDTEVSDVEYWSQETETPDDAKENDTGMWMTQPQSAPSVDEEQEEGEGQAEERDAEEEEEGEGQAEEREAEEEEDTPWQTQAPIGDTQDHERGQSSEEELAIATQASPLGRNTSDFSEKATSQSPRRPKLRNSPSKTQSSQAQATSPHPSPRKQLLSSPQDPNTQPASQTRRSISRNISREVESPHLMDRDEAPPTVEMVGSTEEELDSLLEEQARLSQKHAQLEEMASSAKGVAADEEGGTEEAPMDVDNSDTQYLTAPEGRTDENPFLASPTSSRVIKKKAVPLPEPSQKSPPATIPHVVLTPAPHHEVAESVKTQYYNLFDKLCNDYSSEGFTRHQCLGAVHMSGGVIGRARKLLDAGLDVAKLSSKIRRHIFTSDEDATLLGNDEQAIESLKKVKGREVISHRMRFLHQWSALHVGGSQ</sequence>
<dbReference type="Pfam" id="PF08914">
    <property type="entry name" value="Myb_Rap1"/>
    <property type="match status" value="1"/>
</dbReference>
<feature type="compositionally biased region" description="Polar residues" evidence="9">
    <location>
        <begin position="535"/>
        <end position="557"/>
    </location>
</feature>
<gene>
    <name evidence="13" type="ORF">SPPG_00034</name>
</gene>
<keyword evidence="5" id="KW-0010">Activator</keyword>
<keyword evidence="6" id="KW-0804">Transcription</keyword>
<keyword evidence="14" id="KW-1185">Reference proteome</keyword>
<dbReference type="Pfam" id="PF16589">
    <property type="entry name" value="BRCT_2"/>
    <property type="match status" value="1"/>
</dbReference>
<evidence type="ECO:0000256" key="5">
    <source>
        <dbReference type="ARBA" id="ARBA00023159"/>
    </source>
</evidence>
<evidence type="ECO:0000256" key="2">
    <source>
        <dbReference type="ARBA" id="ARBA00022454"/>
    </source>
</evidence>
<evidence type="ECO:0000256" key="1">
    <source>
        <dbReference type="ARBA" id="ARBA00010467"/>
    </source>
</evidence>
<organism evidence="13 14">
    <name type="scientific">Spizellomyces punctatus (strain DAOM BR117)</name>
    <dbReference type="NCBI Taxonomy" id="645134"/>
    <lineage>
        <taxon>Eukaryota</taxon>
        <taxon>Fungi</taxon>
        <taxon>Fungi incertae sedis</taxon>
        <taxon>Chytridiomycota</taxon>
        <taxon>Chytridiomycota incertae sedis</taxon>
        <taxon>Chytridiomycetes</taxon>
        <taxon>Spizellomycetales</taxon>
        <taxon>Spizellomycetaceae</taxon>
        <taxon>Spizellomyces</taxon>
    </lineage>
</organism>
<evidence type="ECO:0000259" key="10">
    <source>
        <dbReference type="Pfam" id="PF08914"/>
    </source>
</evidence>
<dbReference type="PANTHER" id="PTHR16466">
    <property type="entry name" value="TELOMERE REPEAT-BINDING FACTOR 2-INTERACTING PROTEIN 1"/>
    <property type="match status" value="1"/>
</dbReference>
<feature type="region of interest" description="Disordered" evidence="9">
    <location>
        <begin position="184"/>
        <end position="209"/>
    </location>
</feature>
<dbReference type="EMBL" id="KQ257450">
    <property type="protein sequence ID" value="KND04301.1"/>
    <property type="molecule type" value="Genomic_DNA"/>
</dbReference>
<evidence type="ECO:0000256" key="8">
    <source>
        <dbReference type="RuleBase" id="RU367107"/>
    </source>
</evidence>
<dbReference type="InterPro" id="IPR001357">
    <property type="entry name" value="BRCT_dom"/>
</dbReference>
<feature type="domain" description="TERF2-interacting telomeric protein 1 Myb" evidence="10">
    <location>
        <begin position="117"/>
        <end position="167"/>
    </location>
</feature>
<dbReference type="Gene3D" id="1.10.10.60">
    <property type="entry name" value="Homeodomain-like"/>
    <property type="match status" value="2"/>
</dbReference>
<dbReference type="OMA" id="KKFWVAQ"/>
<dbReference type="InterPro" id="IPR009057">
    <property type="entry name" value="Homeodomain-like_sf"/>
</dbReference>
<feature type="compositionally biased region" description="Basic and acidic residues" evidence="9">
    <location>
        <begin position="558"/>
        <end position="573"/>
    </location>
</feature>
<evidence type="ECO:0000313" key="14">
    <source>
        <dbReference type="Proteomes" id="UP000053201"/>
    </source>
</evidence>
<comment type="function">
    <text evidence="8">Involved in the regulation of telomere length, clustering and has a specific role in telomere position effect (TPE).</text>
</comment>
<evidence type="ECO:0000256" key="9">
    <source>
        <dbReference type="SAM" id="MobiDB-lite"/>
    </source>
</evidence>
<dbReference type="GO" id="GO:0042162">
    <property type="term" value="F:telomeric DNA binding"/>
    <property type="evidence" value="ECO:0007669"/>
    <property type="project" value="TreeGrafter"/>
</dbReference>
<evidence type="ECO:0000259" key="12">
    <source>
        <dbReference type="Pfam" id="PF16589"/>
    </source>
</evidence>
<dbReference type="AlphaFoldDB" id="A0A0L0HSG6"/>
<evidence type="ECO:0000256" key="3">
    <source>
        <dbReference type="ARBA" id="ARBA00022895"/>
    </source>
</evidence>
<dbReference type="OrthoDB" id="2115865at2759"/>
<dbReference type="GO" id="GO:0010833">
    <property type="term" value="P:telomere maintenance via telomere lengthening"/>
    <property type="evidence" value="ECO:0007669"/>
    <property type="project" value="UniProtKB-UniRule"/>
</dbReference>
<dbReference type="GO" id="GO:0070187">
    <property type="term" value="C:shelterin complex"/>
    <property type="evidence" value="ECO:0007669"/>
    <property type="project" value="TreeGrafter"/>
</dbReference>